<dbReference type="EMBL" id="BIFT01000002">
    <property type="protein sequence ID" value="GCE31159.1"/>
    <property type="molecule type" value="Genomic_DNA"/>
</dbReference>
<dbReference type="AlphaFoldDB" id="A0A402BIJ1"/>
<dbReference type="RefSeq" id="WP_218027619.1">
    <property type="nucleotide sequence ID" value="NZ_BIFT01000002.1"/>
</dbReference>
<protein>
    <submittedName>
        <fullName evidence="1">Uncharacterized protein</fullName>
    </submittedName>
</protein>
<sequence>MDQKIIMHRQGDVLFVKVADLPDALVERRTDILVEGEATGHAHRLTTGQSWQSNAGQLFLSAVLGSKIVHEEHAPIELEPGYWQVIRQREYSPKAFRKEELVRD</sequence>
<accession>A0A402BIJ1</accession>
<comment type="caution">
    <text evidence="1">The sequence shown here is derived from an EMBL/GenBank/DDBJ whole genome shotgun (WGS) entry which is preliminary data.</text>
</comment>
<gene>
    <name evidence="1" type="ORF">KDA_66430</name>
</gene>
<proteinExistence type="predicted"/>
<reference evidence="2" key="1">
    <citation type="submission" date="2018-12" db="EMBL/GenBank/DDBJ databases">
        <title>Tengunoibacter tsumagoiensis gen. nov., sp. nov., Dictyobacter kobayashii sp. nov., D. alpinus sp. nov., and D. joshuensis sp. nov. and description of Dictyobacteraceae fam. nov. within the order Ktedonobacterales isolated from Tengu-no-mugimeshi.</title>
        <authorList>
            <person name="Wang C.M."/>
            <person name="Zheng Y."/>
            <person name="Sakai Y."/>
            <person name="Toyoda A."/>
            <person name="Minakuchi Y."/>
            <person name="Abe K."/>
            <person name="Yokota A."/>
            <person name="Yabe S."/>
        </authorList>
    </citation>
    <scope>NUCLEOTIDE SEQUENCE [LARGE SCALE GENOMIC DNA]</scope>
    <source>
        <strain evidence="2">Uno16</strain>
    </source>
</reference>
<organism evidence="1 2">
    <name type="scientific">Dictyobacter alpinus</name>
    <dbReference type="NCBI Taxonomy" id="2014873"/>
    <lineage>
        <taxon>Bacteria</taxon>
        <taxon>Bacillati</taxon>
        <taxon>Chloroflexota</taxon>
        <taxon>Ktedonobacteria</taxon>
        <taxon>Ktedonobacterales</taxon>
        <taxon>Dictyobacteraceae</taxon>
        <taxon>Dictyobacter</taxon>
    </lineage>
</organism>
<evidence type="ECO:0000313" key="2">
    <source>
        <dbReference type="Proteomes" id="UP000287171"/>
    </source>
</evidence>
<dbReference type="Proteomes" id="UP000287171">
    <property type="component" value="Unassembled WGS sequence"/>
</dbReference>
<evidence type="ECO:0000313" key="1">
    <source>
        <dbReference type="EMBL" id="GCE31159.1"/>
    </source>
</evidence>
<keyword evidence="2" id="KW-1185">Reference proteome</keyword>
<name>A0A402BIJ1_9CHLR</name>